<feature type="region of interest" description="Disordered" evidence="5">
    <location>
        <begin position="783"/>
        <end position="806"/>
    </location>
</feature>
<dbReference type="PANTHER" id="PTHR34457:SF3">
    <property type="entry name" value="PROTEIN TIC236, CHLOROPLASTIC"/>
    <property type="match status" value="1"/>
</dbReference>
<evidence type="ECO:0000313" key="8">
    <source>
        <dbReference type="Proteomes" id="UP000324585"/>
    </source>
</evidence>
<protein>
    <recommendedName>
        <fullName evidence="6">Translocation and assembly module TamB C-terminal domain-containing protein</fullName>
    </recommendedName>
</protein>
<comment type="subcellular location">
    <subcellularLocation>
        <location evidence="1">Membrane</location>
        <topology evidence="1">Single-pass membrane protein</topology>
    </subcellularLocation>
</comment>
<keyword evidence="2" id="KW-0812">Transmembrane</keyword>
<reference evidence="8" key="1">
    <citation type="journal article" date="2019" name="Nat. Commun.">
        <title>Expansion of phycobilisome linker gene families in mesophilic red algae.</title>
        <authorList>
            <person name="Lee J."/>
            <person name="Kim D."/>
            <person name="Bhattacharya D."/>
            <person name="Yoon H.S."/>
        </authorList>
    </citation>
    <scope>NUCLEOTIDE SEQUENCE [LARGE SCALE GENOMIC DNA]</scope>
    <source>
        <strain evidence="8">CCMP 1328</strain>
    </source>
</reference>
<dbReference type="EMBL" id="VRMN01000018">
    <property type="protein sequence ID" value="KAA8490871.1"/>
    <property type="molecule type" value="Genomic_DNA"/>
</dbReference>
<name>A0A5J4YHE3_PORPP</name>
<feature type="region of interest" description="Disordered" evidence="5">
    <location>
        <begin position="1786"/>
        <end position="1808"/>
    </location>
</feature>
<feature type="region of interest" description="Disordered" evidence="5">
    <location>
        <begin position="1331"/>
        <end position="1354"/>
    </location>
</feature>
<feature type="compositionally biased region" description="Pro residues" evidence="5">
    <location>
        <begin position="497"/>
        <end position="507"/>
    </location>
</feature>
<dbReference type="OrthoDB" id="5530at2759"/>
<evidence type="ECO:0000256" key="2">
    <source>
        <dbReference type="ARBA" id="ARBA00022692"/>
    </source>
</evidence>
<gene>
    <name evidence="7" type="ORF">FVE85_1318</name>
</gene>
<dbReference type="PANTHER" id="PTHR34457">
    <property type="entry name" value="EMBRYO DEFECTIVE 2410"/>
    <property type="match status" value="1"/>
</dbReference>
<feature type="domain" description="Translocation and assembly module TamB C-terminal" evidence="6">
    <location>
        <begin position="1437"/>
        <end position="1710"/>
    </location>
</feature>
<feature type="region of interest" description="Disordered" evidence="5">
    <location>
        <begin position="968"/>
        <end position="1007"/>
    </location>
</feature>
<evidence type="ECO:0000256" key="3">
    <source>
        <dbReference type="ARBA" id="ARBA00022989"/>
    </source>
</evidence>
<feature type="compositionally biased region" description="Low complexity" evidence="5">
    <location>
        <begin position="788"/>
        <end position="801"/>
    </location>
</feature>
<evidence type="ECO:0000256" key="1">
    <source>
        <dbReference type="ARBA" id="ARBA00004167"/>
    </source>
</evidence>
<evidence type="ECO:0000259" key="6">
    <source>
        <dbReference type="Pfam" id="PF04357"/>
    </source>
</evidence>
<dbReference type="InterPro" id="IPR053022">
    <property type="entry name" value="Chloroplast_translocon_comp"/>
</dbReference>
<dbReference type="Proteomes" id="UP000324585">
    <property type="component" value="Unassembled WGS sequence"/>
</dbReference>
<dbReference type="GO" id="GO:0005886">
    <property type="term" value="C:plasma membrane"/>
    <property type="evidence" value="ECO:0007669"/>
    <property type="project" value="InterPro"/>
</dbReference>
<evidence type="ECO:0000313" key="7">
    <source>
        <dbReference type="EMBL" id="KAA8490871.1"/>
    </source>
</evidence>
<proteinExistence type="predicted"/>
<evidence type="ECO:0000256" key="4">
    <source>
        <dbReference type="ARBA" id="ARBA00023136"/>
    </source>
</evidence>
<feature type="compositionally biased region" description="Basic and acidic residues" evidence="5">
    <location>
        <begin position="1591"/>
        <end position="1608"/>
    </location>
</feature>
<feature type="compositionally biased region" description="Low complexity" evidence="5">
    <location>
        <begin position="1335"/>
        <end position="1344"/>
    </location>
</feature>
<accession>A0A5J4YHE3</accession>
<dbReference type="InterPro" id="IPR007452">
    <property type="entry name" value="TamB_C"/>
</dbReference>
<dbReference type="GO" id="GO:0009306">
    <property type="term" value="P:protein secretion"/>
    <property type="evidence" value="ECO:0007669"/>
    <property type="project" value="InterPro"/>
</dbReference>
<feature type="region of interest" description="Disordered" evidence="5">
    <location>
        <begin position="1567"/>
        <end position="1608"/>
    </location>
</feature>
<keyword evidence="4" id="KW-0472">Membrane</keyword>
<feature type="region of interest" description="Disordered" evidence="5">
    <location>
        <begin position="486"/>
        <end position="509"/>
    </location>
</feature>
<sequence length="1992" mass="220145">MIQNVSSAAMTHSNALRTGRIRRFLISSPGVSIDGLRTVSYGKKKGVLGRRERRTSGDRDEAAQFGPDLDIETVNLHFSNVLRGILYHESIPYRILCRGGELHVKQSSHGPSFPWVHGVNPSVRVGKRSSLSSLVGDSSRRKTFSSWVRQLRFDPQIFEWSDSRLVLHPADLVVFGHGSEEQIIDKFRVSLSRTAHQVFRIEAHGSTGGGSGKDSESRLRFGTTVCLPDLLTAVQEKDTSRPVLTGVFSSTRLPARIIAAALNLPFRVEQGSLTGNLELQFMRHSATPLVSGRASFEGLMLRFAEEHESAPVLERMCGAFVFKRRQVHFDSVTGSFGRGRIPFRMGGSIDFTPESGFYALQGDTDAAHAGRILDVFQTEKFPYVRGLFSTRMKMYGVLEEPKISGALVSVPPQGTQEKDGAPDDCGVVFDKIELKHAYAHFAWDAEARKVIFTDMRAVLKHNPRNRSEIRGQGGIYFGPEKKVARKRSGRSRRTLPPVRPGIPPLPKDPLEIDPYAPERLHDSVRFDFNVERISSAYVLNKYGGKYGEWAQQLAGEMDADIVVAGPAKAPIGKISWRTVGKSPRLATDKATSPLVHEDTAAHGVAYAALGDPLTARRVRMQTWIDRVDGRRFLWDNLQIRDDILSRLPVIEGASRFDFVGTVTQRPLFVSAEELLREGLHRSPPVKLQAIDGHVCVYALEVNGLDFRREMRGAVRLREDFFGLDVMEETQRQTRMKALKPNSVDSEAFQSADILEDPNLHALTLAFRENESALIGFQVPGDPADARTLQLQPPQQEQQQQPGDEEAQVPMAAFGRAGPTPARYFRCSANAPQRAFKLDVRNMTVESVLGKQSGLRGDVTVTAELDGRKRSGEASLRLLKPCVEHVQVMEEISGDFLWAGDRLLLQNSKLEQKRSEYHVEGSYHLNSGASDFKVVVPRGDLRDWADILMSRDKRQSKILRTKVNRYDKTRDAGHVSDKGASEGNGERAMAGEEDDIRSAPGVGGGSDMSKVDEMTNGTSPANLPATRTSSQIQGTEARNSKASLNGLGPQWYDDLRGEFSGIVQADCQDFRRLRLFSLLTELQRSGNGLSMPSFMNLKRRLDAAQFNCSVEMNGFDVAVWENVQLGSGKLGMQWQNGVLSLNPSNLNGPKGLSAFASGQIDTNAADGSMALNFSSRVTQIPAEWLEHFVPETSLEVRGALSLHTEVHGTALKPLLDARLYWENGWIDGKRVRGFENSFIMNGKGVFVDFFAQIGRRSPRTRKEMLARQRLFAQIAPTAAFRTELERETEYGPLAGEPICIRFATNKQYSLTELLGLQPRRLVESVLMKMDKEEDAAQASTSNAAKAEGEQEPQSVQLHVDAQRCGTILLNAVLPSSNWLLGESDVFARVQGPLHNPRVFGFVSMEEGIAWPNVVQEPLENVRGDVFVYQDNVLDIRGLEARCGGRRVSADGLIPLFDSGLEFSSNWPATRSRRRAGLTLECGDLAVQMPKLYSGNVKGRLTLARSLSRPSVGGRVHLSEGVLYLSKPLPEMGDVDDPSNSMLTSDRIDADASTSGLKSTATTMRVETDGTAVFSNPGMSLDRSPRDLSQQSGDKDPTRIAADSEEHVPTTRERIQSAAEYVSSQSALFDMADLELSLRKNFKIEYPNVLSFEARGSLRMNGSTVDPKPQGKVTFPAGTINTLTSSFRLVRGSKHSATFTAGKDVLDPLVSMALEDQFMVARVKSVRATQALKSIDVYDKSGRRIGGVSEVLSRFVDELATHLMASDQNPSDHHHHIEASQAQPLLAARPQHQPSELDESKSDVTRMTEGSSFSARHEQLMLLDLIASLKVLFSRAAAANVSVNLPVQLSNAMTIRIFPVARRLVADSSAVLTPRGTSARAADVRLGAGVEFDFGKVTASVSSVSTPQQRVNLEYCVTLKPVEHVRTEFRASRERSFMNVGMGFRGTNPFQFCLRLLRKLVGVPPRPEHRRRWPQGSRRVKPHGLVIFGPEKDQ</sequence>
<organism evidence="7 8">
    <name type="scientific">Porphyridium purpureum</name>
    <name type="common">Red alga</name>
    <name type="synonym">Porphyridium cruentum</name>
    <dbReference type="NCBI Taxonomy" id="35688"/>
    <lineage>
        <taxon>Eukaryota</taxon>
        <taxon>Rhodophyta</taxon>
        <taxon>Bangiophyceae</taxon>
        <taxon>Porphyridiales</taxon>
        <taxon>Porphyridiaceae</taxon>
        <taxon>Porphyridium</taxon>
    </lineage>
</organism>
<evidence type="ECO:0000256" key="5">
    <source>
        <dbReference type="SAM" id="MobiDB-lite"/>
    </source>
</evidence>
<feature type="compositionally biased region" description="Basic and acidic residues" evidence="5">
    <location>
        <begin position="968"/>
        <end position="979"/>
    </location>
</feature>
<comment type="caution">
    <text evidence="7">The sequence shown here is derived from an EMBL/GenBank/DDBJ whole genome shotgun (WGS) entry which is preliminary data.</text>
</comment>
<keyword evidence="8" id="KW-1185">Reference proteome</keyword>
<dbReference type="Pfam" id="PF04357">
    <property type="entry name" value="TamB"/>
    <property type="match status" value="1"/>
</dbReference>
<keyword evidence="3" id="KW-1133">Transmembrane helix</keyword>